<evidence type="ECO:0000313" key="4">
    <source>
        <dbReference type="EMBL" id="MBB6675341.1"/>
    </source>
</evidence>
<dbReference type="Pfam" id="PF00395">
    <property type="entry name" value="SLH"/>
    <property type="match status" value="1"/>
</dbReference>
<dbReference type="InterPro" id="IPR001119">
    <property type="entry name" value="SLH_dom"/>
</dbReference>
<dbReference type="PROSITE" id="PS51272">
    <property type="entry name" value="SLH"/>
    <property type="match status" value="2"/>
</dbReference>
<feature type="domain" description="SLH" evidence="3">
    <location>
        <begin position="78"/>
        <end position="141"/>
    </location>
</feature>
<name>A0A7X0VIV6_9BACL</name>
<accession>A0A7X0VIV6</accession>
<comment type="caution">
    <text evidence="4">The sequence shown here is derived from an EMBL/GenBank/DDBJ whole genome shotgun (WGS) entry which is preliminary data.</text>
</comment>
<dbReference type="RefSeq" id="WP_185673194.1">
    <property type="nucleotide sequence ID" value="NZ_JACJVP010000071.1"/>
</dbReference>
<evidence type="ECO:0000256" key="1">
    <source>
        <dbReference type="ARBA" id="ARBA00022729"/>
    </source>
</evidence>
<keyword evidence="5" id="KW-1185">Reference proteome</keyword>
<dbReference type="InterPro" id="IPR032812">
    <property type="entry name" value="SbsA_Ig"/>
</dbReference>
<organism evidence="4 5">
    <name type="scientific">Cohnella nanjingensis</name>
    <dbReference type="NCBI Taxonomy" id="1387779"/>
    <lineage>
        <taxon>Bacteria</taxon>
        <taxon>Bacillati</taxon>
        <taxon>Bacillota</taxon>
        <taxon>Bacilli</taxon>
        <taxon>Bacillales</taxon>
        <taxon>Paenibacillaceae</taxon>
        <taxon>Cohnella</taxon>
    </lineage>
</organism>
<gene>
    <name evidence="4" type="ORF">H7C19_32250</name>
</gene>
<feature type="domain" description="SLH" evidence="3">
    <location>
        <begin position="17"/>
        <end position="77"/>
    </location>
</feature>
<feature type="signal peptide" evidence="2">
    <location>
        <begin position="1"/>
        <end position="25"/>
    </location>
</feature>
<reference evidence="4 5" key="1">
    <citation type="submission" date="2020-08" db="EMBL/GenBank/DDBJ databases">
        <title>Cohnella phylogeny.</title>
        <authorList>
            <person name="Dunlap C."/>
        </authorList>
    </citation>
    <scope>NUCLEOTIDE SEQUENCE [LARGE SCALE GENOMIC DNA]</scope>
    <source>
        <strain evidence="4 5">DSM 28246</strain>
    </source>
</reference>
<dbReference type="Proteomes" id="UP000547209">
    <property type="component" value="Unassembled WGS sequence"/>
</dbReference>
<dbReference type="AlphaFoldDB" id="A0A7X0VIV6"/>
<dbReference type="Gene3D" id="2.60.40.1220">
    <property type="match status" value="5"/>
</dbReference>
<keyword evidence="1 2" id="KW-0732">Signal</keyword>
<sequence length="887" mass="96826">MNRLRRVLLALLIVALALPVFTASAENLSAEQKFEVLRDKGIFTGFDDGSARLQEAMSREQFAAVLFRLWQLKEERPAKASFYDVLKTRWSYEEIEAVRKAGLMQGVGGGKFAPQTAVTVEQLAAILVRAYGYNDASSTRVQGKVSAWARGAVAIALDRQIISVRDNYTVNATRALLVEAAYAVYQQMNFEKISVKSVQPTSNNVIQVVLNQAIKSADPVRFSVKDDQGRAVVIRQVSLSTDGKTIWVTTDRQNAYVSHKLYIDGDSWRYSALPEDSTKPQLVSFSALPNRVLQLVFSEPVESGSATDARHYGFIGDGLQLSNIKLSEDRKTVTMTTSRQRDGYTYRFVVQEVRDLAGNTMDTRNDLYFNGVDDNVKPTVQSVTGVNPSAIRIVFSEKVNVQQATDIRNYSLNNGLYVQRAAIDNDGRTVTLWTNEQRDGQNYKITIRDIADLAGNVMNTRSNIDFTGMNDQTKPTVKSVKGNGDGTVSVVFSEKVNPQEAANTGNYSVDHGLGITRAVLASDGLTVTLTTTKQQDATLYNLTVSGISDLAGNRMDRQTDLLFGGVVDRTPPTVAKVTASTNQVVLAFSERLDRDSASDARNYQFDGGLGLPIAVSYDDGNRTVTLTTGTQVSGNAYSLTINNVKDLSGLAIAANTRVSFSGNGEGPGSGIALQSLTVVDQNTVLVAFSRRLFDDDVADLDLRVVSEDGRSVSNGDWRAFVQRKPGADNAVTVQYRTASNANPSLFQAGHVYEGRATGIRGLNTANDANRKPFAGTENANPVPFATQAAAQNRKAVKITFSEPVRGISASAFRILRDDGSAVDIASESVQDSRKVVTEVTLNLKEELKGDQTYRVQFRDSVTDAAGWNKIKTEEDSKPYTLTFRGVD</sequence>
<proteinExistence type="predicted"/>
<evidence type="ECO:0000313" key="5">
    <source>
        <dbReference type="Proteomes" id="UP000547209"/>
    </source>
</evidence>
<protein>
    <submittedName>
        <fullName evidence="4">Ig-like domain-containing protein</fullName>
    </submittedName>
</protein>
<dbReference type="Pfam" id="PF13205">
    <property type="entry name" value="Big_5"/>
    <property type="match status" value="4"/>
</dbReference>
<evidence type="ECO:0000256" key="2">
    <source>
        <dbReference type="SAM" id="SignalP"/>
    </source>
</evidence>
<dbReference type="InterPro" id="IPR014755">
    <property type="entry name" value="Cu-Rt/internalin_Ig-like"/>
</dbReference>
<dbReference type="EMBL" id="JACJVP010000071">
    <property type="protein sequence ID" value="MBB6675341.1"/>
    <property type="molecule type" value="Genomic_DNA"/>
</dbReference>
<evidence type="ECO:0000259" key="3">
    <source>
        <dbReference type="PROSITE" id="PS51272"/>
    </source>
</evidence>
<feature type="chain" id="PRO_5030987312" evidence="2">
    <location>
        <begin position="26"/>
        <end position="887"/>
    </location>
</feature>